<dbReference type="OrthoDB" id="7289984at2759"/>
<proteinExistence type="predicted"/>
<dbReference type="PANTHER" id="PTHR45458">
    <property type="entry name" value="SHORT-CHAIN DEHYDROGENASE/REDUCTASE SDR"/>
    <property type="match status" value="1"/>
</dbReference>
<evidence type="ECO:0000313" key="2">
    <source>
        <dbReference type="Proteomes" id="UP000785200"/>
    </source>
</evidence>
<evidence type="ECO:0000313" key="1">
    <source>
        <dbReference type="EMBL" id="KAG0648368.1"/>
    </source>
</evidence>
<accession>A0A9P6VI37</accession>
<dbReference type="AlphaFoldDB" id="A0A9P6VI37"/>
<protein>
    <submittedName>
        <fullName evidence="1">Oxidoreductase</fullName>
    </submittedName>
</protein>
<dbReference type="InterPro" id="IPR052184">
    <property type="entry name" value="SDR_enzymes"/>
</dbReference>
<dbReference type="InterPro" id="IPR036291">
    <property type="entry name" value="NAD(P)-bd_dom_sf"/>
</dbReference>
<dbReference type="SUPFAM" id="SSF51735">
    <property type="entry name" value="NAD(P)-binding Rossmann-fold domains"/>
    <property type="match status" value="1"/>
</dbReference>
<dbReference type="EMBL" id="VNKQ01000010">
    <property type="protein sequence ID" value="KAG0648368.1"/>
    <property type="molecule type" value="Genomic_DNA"/>
</dbReference>
<reference evidence="1" key="1">
    <citation type="submission" date="2019-07" db="EMBL/GenBank/DDBJ databases">
        <title>Hyphodiscus hymeniophilus genome sequencing and assembly.</title>
        <authorList>
            <person name="Kramer G."/>
            <person name="Nodwell J."/>
        </authorList>
    </citation>
    <scope>NUCLEOTIDE SEQUENCE</scope>
    <source>
        <strain evidence="1">ATCC 34498</strain>
    </source>
</reference>
<dbReference type="GO" id="GO:0016616">
    <property type="term" value="F:oxidoreductase activity, acting on the CH-OH group of donors, NAD or NADP as acceptor"/>
    <property type="evidence" value="ECO:0007669"/>
    <property type="project" value="TreeGrafter"/>
</dbReference>
<dbReference type="PANTHER" id="PTHR45458:SF3">
    <property type="entry name" value="CHAIN DEHYDROGENASE (ATSC), PUTATIVE-RELATED"/>
    <property type="match status" value="1"/>
</dbReference>
<dbReference type="PRINTS" id="PR00081">
    <property type="entry name" value="GDHRDH"/>
</dbReference>
<name>A0A9P6VI37_9HELO</name>
<dbReference type="Pfam" id="PF00106">
    <property type="entry name" value="adh_short"/>
    <property type="match status" value="1"/>
</dbReference>
<organism evidence="1 2">
    <name type="scientific">Hyphodiscus hymeniophilus</name>
    <dbReference type="NCBI Taxonomy" id="353542"/>
    <lineage>
        <taxon>Eukaryota</taxon>
        <taxon>Fungi</taxon>
        <taxon>Dikarya</taxon>
        <taxon>Ascomycota</taxon>
        <taxon>Pezizomycotina</taxon>
        <taxon>Leotiomycetes</taxon>
        <taxon>Helotiales</taxon>
        <taxon>Hyphodiscaceae</taxon>
        <taxon>Hyphodiscus</taxon>
    </lineage>
</organism>
<sequence>MPSYAVIGASRGLGFEWLRQLSSVAGNTVVGSVRDVRGTQEKLKAANITNVTLLSAEMKDYKSLNAMAAEAAKVLPNGLDYLIVNGAYQPQESFPLPPTAFIGKEDLLRDDMLESLEVNVLGPMYSINAFLPLLRKSSIKKIIVISTGMADPDPVVPSGAAFGVPYASIKAALNMVVAKYAAELQPEGITVLALSPGLVNTAEKAPTPEGMAMYGAMVQTFQTLYPKFQGPISPEESVTMQAKVIEKLGMAETGQFLSHYGNKQWL</sequence>
<comment type="caution">
    <text evidence="1">The sequence shown here is derived from an EMBL/GenBank/DDBJ whole genome shotgun (WGS) entry which is preliminary data.</text>
</comment>
<dbReference type="InterPro" id="IPR002347">
    <property type="entry name" value="SDR_fam"/>
</dbReference>
<dbReference type="Gene3D" id="3.40.50.720">
    <property type="entry name" value="NAD(P)-binding Rossmann-like Domain"/>
    <property type="match status" value="1"/>
</dbReference>
<gene>
    <name evidence="1" type="ORF">D0Z07_5135</name>
</gene>
<keyword evidence="2" id="KW-1185">Reference proteome</keyword>
<dbReference type="Proteomes" id="UP000785200">
    <property type="component" value="Unassembled WGS sequence"/>
</dbReference>